<protein>
    <submittedName>
        <fullName evidence="2">Predicted protein</fullName>
    </submittedName>
</protein>
<accession>C1N8P7</accession>
<dbReference type="GeneID" id="9689925"/>
<sequence length="285" mass="29367">MTAAAAATTTTRRRSTTTISSFLLSLACAVLVVAPSPARAAGIYDPCVAQSAVQIGDTFSIGIAFYPGGAISDWYDSAGKIYHPCDATASAVLQTKLVQTQSFRPKVDHLTFLRGDATEETAVFNTASGTPIIMTMVAYTANGIISDPRIVRVTNSGAIVGGSDLGRVSSLTLVARFDGGNVAHLQWHDIGCSSCKDGDSCINVDAKGDHYACAGSETACSCTGSGCALNLAGTDVLRCQLTTSLGFSGTDKHSVPMKSGAQIERLGQYSIEEAADGAGASAYGR</sequence>
<dbReference type="AlphaFoldDB" id="C1N8P7"/>
<name>C1N8P7_MICPC</name>
<dbReference type="EMBL" id="GG663751">
    <property type="protein sequence ID" value="EEH51217.1"/>
    <property type="molecule type" value="Genomic_DNA"/>
</dbReference>
<dbReference type="eggNOG" id="ENOG502QQ68">
    <property type="taxonomic scope" value="Eukaryota"/>
</dbReference>
<organism evidence="3">
    <name type="scientific">Micromonas pusilla (strain CCMP1545)</name>
    <name type="common">Picoplanktonic green alga</name>
    <dbReference type="NCBI Taxonomy" id="564608"/>
    <lineage>
        <taxon>Eukaryota</taxon>
        <taxon>Viridiplantae</taxon>
        <taxon>Chlorophyta</taxon>
        <taxon>Mamiellophyceae</taxon>
        <taxon>Mamiellales</taxon>
        <taxon>Mamiellaceae</taxon>
        <taxon>Micromonas</taxon>
    </lineage>
</organism>
<gene>
    <name evidence="2" type="ORF">MICPUCDRAFT_49176</name>
</gene>
<keyword evidence="3" id="KW-1185">Reference proteome</keyword>
<evidence type="ECO:0000256" key="1">
    <source>
        <dbReference type="SAM" id="SignalP"/>
    </source>
</evidence>
<keyword evidence="1" id="KW-0732">Signal</keyword>
<dbReference type="KEGG" id="mpp:MICPUCDRAFT_49176"/>
<dbReference type="Proteomes" id="UP000001876">
    <property type="component" value="Unassembled WGS sequence"/>
</dbReference>
<dbReference type="RefSeq" id="XP_003064312.1">
    <property type="nucleotide sequence ID" value="XM_003064266.1"/>
</dbReference>
<dbReference type="OMA" id="MVADSNH"/>
<feature type="signal peptide" evidence="1">
    <location>
        <begin position="1"/>
        <end position="40"/>
    </location>
</feature>
<evidence type="ECO:0000313" key="3">
    <source>
        <dbReference type="Proteomes" id="UP000001876"/>
    </source>
</evidence>
<proteinExistence type="predicted"/>
<dbReference type="OrthoDB" id="507831at2759"/>
<dbReference type="STRING" id="564608.C1N8P7"/>
<feature type="chain" id="PRO_5002912443" evidence="1">
    <location>
        <begin position="41"/>
        <end position="285"/>
    </location>
</feature>
<reference evidence="2 3" key="1">
    <citation type="journal article" date="2009" name="Science">
        <title>Green evolution and dynamic adaptations revealed by genomes of the marine picoeukaryotes Micromonas.</title>
        <authorList>
            <person name="Worden A.Z."/>
            <person name="Lee J.H."/>
            <person name="Mock T."/>
            <person name="Rouze P."/>
            <person name="Simmons M.P."/>
            <person name="Aerts A.L."/>
            <person name="Allen A.E."/>
            <person name="Cuvelier M.L."/>
            <person name="Derelle E."/>
            <person name="Everett M.V."/>
            <person name="Foulon E."/>
            <person name="Grimwood J."/>
            <person name="Gundlach H."/>
            <person name="Henrissat B."/>
            <person name="Napoli C."/>
            <person name="McDonald S.M."/>
            <person name="Parker M.S."/>
            <person name="Rombauts S."/>
            <person name="Salamov A."/>
            <person name="Von Dassow P."/>
            <person name="Badger J.H."/>
            <person name="Coutinho P.M."/>
            <person name="Demir E."/>
            <person name="Dubchak I."/>
            <person name="Gentemann C."/>
            <person name="Eikrem W."/>
            <person name="Gready J.E."/>
            <person name="John U."/>
            <person name="Lanier W."/>
            <person name="Lindquist E.A."/>
            <person name="Lucas S."/>
            <person name="Mayer K.F."/>
            <person name="Moreau H."/>
            <person name="Not F."/>
            <person name="Otillar R."/>
            <person name="Panaud O."/>
            <person name="Pangilinan J."/>
            <person name="Paulsen I."/>
            <person name="Piegu B."/>
            <person name="Poliakov A."/>
            <person name="Robbens S."/>
            <person name="Schmutz J."/>
            <person name="Toulza E."/>
            <person name="Wyss T."/>
            <person name="Zelensky A."/>
            <person name="Zhou K."/>
            <person name="Armbrust E.V."/>
            <person name="Bhattacharya D."/>
            <person name="Goodenough U.W."/>
            <person name="Van de Peer Y."/>
            <person name="Grigoriev I.V."/>
        </authorList>
    </citation>
    <scope>NUCLEOTIDE SEQUENCE [LARGE SCALE GENOMIC DNA]</scope>
    <source>
        <strain evidence="2 3">CCMP1545</strain>
    </source>
</reference>
<evidence type="ECO:0000313" key="2">
    <source>
        <dbReference type="EMBL" id="EEH51217.1"/>
    </source>
</evidence>